<dbReference type="Proteomes" id="UP000504634">
    <property type="component" value="Unplaced"/>
</dbReference>
<keyword evidence="7" id="KW-1185">Reference proteome</keyword>
<evidence type="ECO:0000256" key="2">
    <source>
        <dbReference type="ARBA" id="ARBA00022692"/>
    </source>
</evidence>
<dbReference type="InterPro" id="IPR009125">
    <property type="entry name" value="ATPMK"/>
</dbReference>
<evidence type="ECO:0000313" key="7">
    <source>
        <dbReference type="Proteomes" id="UP000504634"/>
    </source>
</evidence>
<keyword evidence="8" id="KW-0687">Ribonucleoprotein</keyword>
<keyword evidence="2 6" id="KW-0812">Transmembrane</keyword>
<dbReference type="AlphaFoldDB" id="A0A6J2U2A5"/>
<reference evidence="8" key="1">
    <citation type="submission" date="2025-08" db="UniProtKB">
        <authorList>
            <consortium name="RefSeq"/>
        </authorList>
    </citation>
    <scope>IDENTIFICATION</scope>
    <source>
        <strain evidence="8">11010-0011.00</strain>
        <tissue evidence="8">Whole body</tissue>
    </source>
</reference>
<evidence type="ECO:0000256" key="1">
    <source>
        <dbReference type="ARBA" id="ARBA00004304"/>
    </source>
</evidence>
<evidence type="ECO:0000313" key="8">
    <source>
        <dbReference type="RefSeq" id="XP_030381608.1"/>
    </source>
</evidence>
<dbReference type="GO" id="GO:0005840">
    <property type="term" value="C:ribosome"/>
    <property type="evidence" value="ECO:0007669"/>
    <property type="project" value="UniProtKB-KW"/>
</dbReference>
<dbReference type="PANTHER" id="PTHR34038">
    <property type="entry name" value="ATP SYNTHASE MEMBRANE SUBUNIT DAPIT, MITOCHONDRIAL"/>
    <property type="match status" value="1"/>
</dbReference>
<organism evidence="7 8">
    <name type="scientific">Drosophila lebanonensis</name>
    <name type="common">Fruit fly</name>
    <name type="synonym">Scaptodrosophila lebanonensis</name>
    <dbReference type="NCBI Taxonomy" id="7225"/>
    <lineage>
        <taxon>Eukaryota</taxon>
        <taxon>Metazoa</taxon>
        <taxon>Ecdysozoa</taxon>
        <taxon>Arthropoda</taxon>
        <taxon>Hexapoda</taxon>
        <taxon>Insecta</taxon>
        <taxon>Pterygota</taxon>
        <taxon>Neoptera</taxon>
        <taxon>Endopterygota</taxon>
        <taxon>Diptera</taxon>
        <taxon>Brachycera</taxon>
        <taxon>Muscomorpha</taxon>
        <taxon>Ephydroidea</taxon>
        <taxon>Drosophilidae</taxon>
        <taxon>Scaptodrosophila</taxon>
    </lineage>
</organism>
<accession>A0A6J2U2A5</accession>
<gene>
    <name evidence="8" type="primary">LOC115629301</name>
</gene>
<dbReference type="GO" id="GO:0031966">
    <property type="term" value="C:mitochondrial membrane"/>
    <property type="evidence" value="ECO:0007669"/>
    <property type="project" value="UniProtKB-SubCell"/>
</dbReference>
<evidence type="ECO:0000256" key="6">
    <source>
        <dbReference type="SAM" id="Phobius"/>
    </source>
</evidence>
<sequence>MADNFKFEEAFNSQTLRGRANVAKATWASVGLIYMFVKLHRRSAKRREERLYCRSCLMKMHPKL</sequence>
<protein>
    <submittedName>
        <fullName evidence="8">60S ribosomal protein L33</fullName>
    </submittedName>
</protein>
<keyword evidence="5 6" id="KW-0472">Membrane</keyword>
<dbReference type="PANTHER" id="PTHR34038:SF1">
    <property type="entry name" value="ATP SYNTHASE MEMBRANE SUBUNIT K, MITOCHONDRIAL"/>
    <property type="match status" value="1"/>
</dbReference>
<keyword evidence="8" id="KW-0689">Ribosomal protein</keyword>
<dbReference type="Pfam" id="PF14960">
    <property type="entry name" value="ATP_synth_reg"/>
    <property type="match status" value="1"/>
</dbReference>
<dbReference type="OrthoDB" id="9435504at2759"/>
<proteinExistence type="predicted"/>
<evidence type="ECO:0000256" key="5">
    <source>
        <dbReference type="ARBA" id="ARBA00023136"/>
    </source>
</evidence>
<dbReference type="RefSeq" id="XP_030381608.1">
    <property type="nucleotide sequence ID" value="XM_030525748.1"/>
</dbReference>
<feature type="transmembrane region" description="Helical" evidence="6">
    <location>
        <begin position="20"/>
        <end position="37"/>
    </location>
</feature>
<keyword evidence="3 6" id="KW-1133">Transmembrane helix</keyword>
<evidence type="ECO:0000256" key="3">
    <source>
        <dbReference type="ARBA" id="ARBA00022989"/>
    </source>
</evidence>
<evidence type="ECO:0000256" key="4">
    <source>
        <dbReference type="ARBA" id="ARBA00023128"/>
    </source>
</evidence>
<name>A0A6J2U2A5_DROLE</name>
<keyword evidence="4" id="KW-0496">Mitochondrion</keyword>
<dbReference type="GeneID" id="115629301"/>
<comment type="subcellular location">
    <subcellularLocation>
        <location evidence="1">Mitochondrion membrane</location>
        <topology evidence="1">Single-pass membrane protein</topology>
    </subcellularLocation>
</comment>